<evidence type="ECO:0000256" key="4">
    <source>
        <dbReference type="ARBA" id="ARBA00022989"/>
    </source>
</evidence>
<gene>
    <name evidence="8" type="ORF">JWV37_02445</name>
</gene>
<evidence type="ECO:0000256" key="7">
    <source>
        <dbReference type="SAM" id="Phobius"/>
    </source>
</evidence>
<dbReference type="PROSITE" id="PS50267">
    <property type="entry name" value="NA_NEUROTRAN_SYMP_3"/>
    <property type="match status" value="1"/>
</dbReference>
<dbReference type="PROSITE" id="PS00610">
    <property type="entry name" value="NA_NEUROTRAN_SYMP_1"/>
    <property type="match status" value="1"/>
</dbReference>
<dbReference type="SUPFAM" id="SSF161070">
    <property type="entry name" value="SNF-like"/>
    <property type="match status" value="1"/>
</dbReference>
<evidence type="ECO:0000256" key="5">
    <source>
        <dbReference type="ARBA" id="ARBA00023136"/>
    </source>
</evidence>
<feature type="transmembrane region" description="Helical" evidence="7">
    <location>
        <begin position="37"/>
        <end position="58"/>
    </location>
</feature>
<dbReference type="PRINTS" id="PR00176">
    <property type="entry name" value="NANEUSMPORT"/>
</dbReference>
<keyword evidence="6" id="KW-0769">Symport</keyword>
<evidence type="ECO:0000256" key="6">
    <source>
        <dbReference type="RuleBase" id="RU003732"/>
    </source>
</evidence>
<reference evidence="9" key="1">
    <citation type="submission" date="2021-02" db="EMBL/GenBank/DDBJ databases">
        <title>Sulfurospirillum tamanensis sp. nov.</title>
        <authorList>
            <person name="Merkel A.Y."/>
        </authorList>
    </citation>
    <scope>NUCLEOTIDE SEQUENCE [LARGE SCALE GENOMIC DNA]</scope>
    <source>
        <strain evidence="9">T05b</strain>
    </source>
</reference>
<keyword evidence="5 7" id="KW-0472">Membrane</keyword>
<dbReference type="EMBL" id="JAFHKK010000003">
    <property type="protein sequence ID" value="MBN2963627.1"/>
    <property type="molecule type" value="Genomic_DNA"/>
</dbReference>
<dbReference type="PANTHER" id="PTHR42948:SF1">
    <property type="entry name" value="TRANSPORTER"/>
    <property type="match status" value="1"/>
</dbReference>
<evidence type="ECO:0000313" key="8">
    <source>
        <dbReference type="EMBL" id="MBN2963627.1"/>
    </source>
</evidence>
<dbReference type="Proteomes" id="UP000703590">
    <property type="component" value="Unassembled WGS sequence"/>
</dbReference>
<feature type="transmembrane region" description="Helical" evidence="7">
    <location>
        <begin position="208"/>
        <end position="231"/>
    </location>
</feature>
<comment type="similarity">
    <text evidence="6">Belongs to the sodium:neurotransmitter symporter (SNF) (TC 2.A.22) family.</text>
</comment>
<dbReference type="InterPro" id="IPR037272">
    <property type="entry name" value="SNS_sf"/>
</dbReference>
<evidence type="ECO:0000256" key="1">
    <source>
        <dbReference type="ARBA" id="ARBA00004141"/>
    </source>
</evidence>
<keyword evidence="4 7" id="KW-1133">Transmembrane helix</keyword>
<reference evidence="8 9" key="2">
    <citation type="submission" date="2021-02" db="EMBL/GenBank/DDBJ databases">
        <title>Sulfurospirillum tamanensis sp. nov.</title>
        <authorList>
            <person name="Frolova A."/>
            <person name="Merkel A."/>
            <person name="Slobodkin A."/>
        </authorList>
    </citation>
    <scope>NUCLEOTIDE SEQUENCE [LARGE SCALE GENOMIC DNA]</scope>
    <source>
        <strain evidence="8 9">T05b</strain>
    </source>
</reference>
<feature type="transmembrane region" description="Helical" evidence="7">
    <location>
        <begin position="422"/>
        <end position="444"/>
    </location>
</feature>
<keyword evidence="2 6" id="KW-0813">Transport</keyword>
<name>A0ABS2WPJ4_9BACT</name>
<keyword evidence="3 6" id="KW-0812">Transmembrane</keyword>
<evidence type="ECO:0000256" key="2">
    <source>
        <dbReference type="ARBA" id="ARBA00022448"/>
    </source>
</evidence>
<feature type="transmembrane region" description="Helical" evidence="7">
    <location>
        <begin position="340"/>
        <end position="360"/>
    </location>
</feature>
<feature type="transmembrane region" description="Helical" evidence="7">
    <location>
        <begin position="168"/>
        <end position="188"/>
    </location>
</feature>
<dbReference type="InterPro" id="IPR047218">
    <property type="entry name" value="YocR/YhdH-like"/>
</dbReference>
<evidence type="ECO:0000313" key="9">
    <source>
        <dbReference type="Proteomes" id="UP000703590"/>
    </source>
</evidence>
<feature type="transmembrane region" description="Helical" evidence="7">
    <location>
        <begin position="295"/>
        <end position="319"/>
    </location>
</feature>
<dbReference type="NCBIfam" id="NF037979">
    <property type="entry name" value="Na_transp"/>
    <property type="match status" value="1"/>
</dbReference>
<organism evidence="8 9">
    <name type="scientific">Sulfurospirillum tamanense</name>
    <dbReference type="NCBI Taxonomy" id="2813362"/>
    <lineage>
        <taxon>Bacteria</taxon>
        <taxon>Pseudomonadati</taxon>
        <taxon>Campylobacterota</taxon>
        <taxon>Epsilonproteobacteria</taxon>
        <taxon>Campylobacterales</taxon>
        <taxon>Sulfurospirillaceae</taxon>
        <taxon>Sulfurospirillum</taxon>
    </lineage>
</organism>
<keyword evidence="9" id="KW-1185">Reference proteome</keyword>
<sequence length="445" mass="47802">MHGERFSKVGFVLAAAGSAVGLGNIWKFPYMTGENGGGAFVFIYLLTIVFIGLSVFLAESVMGRLSRGDAVSAFETLPQKNGQYWKYGGFMVFTGVIILSFYTIVIGWIFKYIYVAATTLPSSVEEAGAAFGGMITTDTVGQMLFFTLAFVITFYIVSQGIKRGIERINLVLMPLLVGILVLLLFYAMTLDGFGDSLRFLFIPDFSKVTSTSILSAVGHAFFTLSLGMGTIMTYSASLPKDSNLVTSSLSVAALDTIIALIAGMVIFTLIFSFGAEPAQGAGLVFISLPPLFHDLGVLGNIIGFAFFVALAFAGITSAVSIVEPTAMYMINRFKISRVQALSILGVTTYVLGTLALISNVETLKGYATIFGKGVFDILDFSSSSILLPLGGLLVALFVGYALQKDRLVALLGDHMPKAAFDVWYFSIRYVAPLGIAAVMINQLFF</sequence>
<reference evidence="8 9" key="3">
    <citation type="submission" date="2021-02" db="EMBL/GenBank/DDBJ databases">
        <authorList>
            <person name="Merkel A.Y."/>
        </authorList>
    </citation>
    <scope>NUCLEOTIDE SEQUENCE [LARGE SCALE GENOMIC DNA]</scope>
    <source>
        <strain evidence="8 9">T05b</strain>
    </source>
</reference>
<feature type="transmembrane region" description="Helical" evidence="7">
    <location>
        <begin position="380"/>
        <end position="402"/>
    </location>
</feature>
<feature type="transmembrane region" description="Helical" evidence="7">
    <location>
        <begin position="130"/>
        <end position="156"/>
    </location>
</feature>
<dbReference type="CDD" id="cd10336">
    <property type="entry name" value="SLC6sbd_Tyt1-Like"/>
    <property type="match status" value="1"/>
</dbReference>
<feature type="transmembrane region" description="Helical" evidence="7">
    <location>
        <begin position="87"/>
        <end position="110"/>
    </location>
</feature>
<dbReference type="PANTHER" id="PTHR42948">
    <property type="entry name" value="TRANSPORTER"/>
    <property type="match status" value="1"/>
</dbReference>
<evidence type="ECO:0000256" key="3">
    <source>
        <dbReference type="ARBA" id="ARBA00022692"/>
    </source>
</evidence>
<comment type="caution">
    <text evidence="8">The sequence shown here is derived from an EMBL/GenBank/DDBJ whole genome shotgun (WGS) entry which is preliminary data.</text>
</comment>
<feature type="transmembrane region" description="Helical" evidence="7">
    <location>
        <begin position="252"/>
        <end position="275"/>
    </location>
</feature>
<protein>
    <recommendedName>
        <fullName evidence="6">Transporter</fullName>
    </recommendedName>
</protein>
<dbReference type="Pfam" id="PF00209">
    <property type="entry name" value="SNF"/>
    <property type="match status" value="2"/>
</dbReference>
<accession>A0ABS2WPJ4</accession>
<proteinExistence type="inferred from homology"/>
<dbReference type="InterPro" id="IPR000175">
    <property type="entry name" value="Na/ntran_symport"/>
</dbReference>
<comment type="subcellular location">
    <subcellularLocation>
        <location evidence="1">Membrane</location>
        <topology evidence="1">Multi-pass membrane protein</topology>
    </subcellularLocation>
</comment>